<dbReference type="OrthoDB" id="6293260at2"/>
<evidence type="ECO:0000259" key="1">
    <source>
        <dbReference type="Pfam" id="PF13302"/>
    </source>
</evidence>
<reference evidence="2 3" key="1">
    <citation type="submission" date="2016-08" db="EMBL/GenBank/DDBJ databases">
        <title>Whole genome sequence of Mesorhizobium sp. strain UASWS1009 isolated from industrial sewage.</title>
        <authorList>
            <person name="Crovadore J."/>
            <person name="Calmin G."/>
            <person name="Chablais R."/>
            <person name="Cochard B."/>
            <person name="Lefort F."/>
        </authorList>
    </citation>
    <scope>NUCLEOTIDE SEQUENCE [LARGE SCALE GENOMIC DNA]</scope>
    <source>
        <strain evidence="2 3">UASWS1009</strain>
    </source>
</reference>
<sequence length="186" mass="20649">MTAPAFKTAPIIETQRTILRAHGLDDFDTYAEMWSEPAVCRFIGGRARTREESWQRFLRHAGLWSLIGYGYWAVEDKATGRFIGEAGFQDMKREIQPSLEGLPEIGWVLASAAHGKGIASEIVGEMTAWADNVLGAQRTVCIIDPENVASLNVARKTAYNEVLRTTYHEKPTILLERPKAGGLNSV</sequence>
<dbReference type="AlphaFoldDB" id="A0A1C2E564"/>
<keyword evidence="2" id="KW-0808">Transferase</keyword>
<name>A0A1C2E564_9HYPH</name>
<keyword evidence="3" id="KW-1185">Reference proteome</keyword>
<evidence type="ECO:0000313" key="2">
    <source>
        <dbReference type="EMBL" id="OCX22127.1"/>
    </source>
</evidence>
<dbReference type="SUPFAM" id="SSF55729">
    <property type="entry name" value="Acyl-CoA N-acyltransferases (Nat)"/>
    <property type="match status" value="1"/>
</dbReference>
<evidence type="ECO:0000313" key="3">
    <source>
        <dbReference type="Proteomes" id="UP000094412"/>
    </source>
</evidence>
<dbReference type="Pfam" id="PF13302">
    <property type="entry name" value="Acetyltransf_3"/>
    <property type="match status" value="1"/>
</dbReference>
<comment type="caution">
    <text evidence="2">The sequence shown here is derived from an EMBL/GenBank/DDBJ whole genome shotgun (WGS) entry which is preliminary data.</text>
</comment>
<proteinExistence type="predicted"/>
<dbReference type="Proteomes" id="UP000094412">
    <property type="component" value="Unassembled WGS sequence"/>
</dbReference>
<protein>
    <submittedName>
        <fullName evidence="2">GNAT family N-acetyltransferase</fullName>
    </submittedName>
</protein>
<dbReference type="EMBL" id="MDEO01000027">
    <property type="protein sequence ID" value="OCX22127.1"/>
    <property type="molecule type" value="Genomic_DNA"/>
</dbReference>
<dbReference type="RefSeq" id="WP_024923949.1">
    <property type="nucleotide sequence ID" value="NZ_MDEO01000027.1"/>
</dbReference>
<dbReference type="InterPro" id="IPR051531">
    <property type="entry name" value="N-acetyltransferase"/>
</dbReference>
<dbReference type="PANTHER" id="PTHR43792:SF16">
    <property type="entry name" value="N-ACETYLTRANSFERASE DOMAIN-CONTAINING PROTEIN"/>
    <property type="match status" value="1"/>
</dbReference>
<dbReference type="STRING" id="1566387.QV13_06080"/>
<feature type="domain" description="N-acetyltransferase" evidence="1">
    <location>
        <begin position="16"/>
        <end position="157"/>
    </location>
</feature>
<dbReference type="PANTHER" id="PTHR43792">
    <property type="entry name" value="GNAT FAMILY, PUTATIVE (AFU_ORTHOLOGUE AFUA_3G00765)-RELATED-RELATED"/>
    <property type="match status" value="1"/>
</dbReference>
<dbReference type="GO" id="GO:0016747">
    <property type="term" value="F:acyltransferase activity, transferring groups other than amino-acyl groups"/>
    <property type="evidence" value="ECO:0007669"/>
    <property type="project" value="InterPro"/>
</dbReference>
<dbReference type="InterPro" id="IPR016181">
    <property type="entry name" value="Acyl_CoA_acyltransferase"/>
</dbReference>
<accession>A0A1C2E564</accession>
<dbReference type="Gene3D" id="3.40.630.30">
    <property type="match status" value="1"/>
</dbReference>
<organism evidence="2 3">
    <name type="scientific">Mesorhizobium hungaricum</name>
    <dbReference type="NCBI Taxonomy" id="1566387"/>
    <lineage>
        <taxon>Bacteria</taxon>
        <taxon>Pseudomonadati</taxon>
        <taxon>Pseudomonadota</taxon>
        <taxon>Alphaproteobacteria</taxon>
        <taxon>Hyphomicrobiales</taxon>
        <taxon>Phyllobacteriaceae</taxon>
        <taxon>Mesorhizobium</taxon>
    </lineage>
</organism>
<dbReference type="InterPro" id="IPR000182">
    <property type="entry name" value="GNAT_dom"/>
</dbReference>
<gene>
    <name evidence="2" type="ORF">QV13_06080</name>
</gene>